<reference evidence="3 4" key="1">
    <citation type="submission" date="2022-03" db="EMBL/GenBank/DDBJ databases">
        <title>Novel taxa within the pig intestine.</title>
        <authorList>
            <person name="Wylensek D."/>
            <person name="Bishof K."/>
            <person name="Afrizal A."/>
            <person name="Clavel T."/>
        </authorList>
    </citation>
    <scope>NUCLEOTIDE SEQUENCE [LARGE SCALE GENOMIC DNA]</scope>
    <source>
        <strain evidence="3 4">Cla-KB-P134</strain>
    </source>
</reference>
<gene>
    <name evidence="3" type="ORF">MOZ64_03225</name>
</gene>
<evidence type="ECO:0000313" key="4">
    <source>
        <dbReference type="Proteomes" id="UP001285244"/>
    </source>
</evidence>
<dbReference type="EMBL" id="JALBUS010000004">
    <property type="protein sequence ID" value="MDX8416858.1"/>
    <property type="molecule type" value="Genomic_DNA"/>
</dbReference>
<dbReference type="SUPFAM" id="SSF50249">
    <property type="entry name" value="Nucleic acid-binding proteins"/>
    <property type="match status" value="1"/>
</dbReference>
<dbReference type="InterPro" id="IPR011344">
    <property type="entry name" value="ssDNA-bd"/>
</dbReference>
<proteinExistence type="predicted"/>
<evidence type="ECO:0000256" key="1">
    <source>
        <dbReference type="ARBA" id="ARBA00023125"/>
    </source>
</evidence>
<dbReference type="CDD" id="cd04496">
    <property type="entry name" value="SSB_OBF"/>
    <property type="match status" value="1"/>
</dbReference>
<dbReference type="RefSeq" id="WP_320325174.1">
    <property type="nucleotide sequence ID" value="NZ_JALBUS010000004.1"/>
</dbReference>
<keyword evidence="4" id="KW-1185">Reference proteome</keyword>
<protein>
    <recommendedName>
        <fullName evidence="2">Single-stranded DNA-binding protein</fullName>
    </recommendedName>
</protein>
<evidence type="ECO:0000256" key="2">
    <source>
        <dbReference type="PIRNR" id="PIRNR002070"/>
    </source>
</evidence>
<sequence>MNLFCIVGCIEELPSLKETTTGVKTCSVLMKVDRPFANSEGIYEQDLIQVEVWRGLAETLCAHSHIGDCLAIKGRMASRRYDKEEKTYYNYVFVAEKIDFLSKKLEPNESR</sequence>
<evidence type="ECO:0000313" key="3">
    <source>
        <dbReference type="EMBL" id="MDX8416858.1"/>
    </source>
</evidence>
<name>A0ABU4WKU0_9FIRM</name>
<dbReference type="Proteomes" id="UP001285244">
    <property type="component" value="Unassembled WGS sequence"/>
</dbReference>
<dbReference type="InterPro" id="IPR000424">
    <property type="entry name" value="Primosome_PriB/ssb"/>
</dbReference>
<dbReference type="Gene3D" id="2.40.50.140">
    <property type="entry name" value="Nucleic acid-binding proteins"/>
    <property type="match status" value="1"/>
</dbReference>
<dbReference type="InterPro" id="IPR012340">
    <property type="entry name" value="NA-bd_OB-fold"/>
</dbReference>
<accession>A0ABU4WKU0</accession>
<dbReference type="Pfam" id="PF00436">
    <property type="entry name" value="SSB"/>
    <property type="match status" value="1"/>
</dbReference>
<dbReference type="GO" id="GO:0003677">
    <property type="term" value="F:DNA binding"/>
    <property type="evidence" value="ECO:0007669"/>
    <property type="project" value="UniProtKB-KW"/>
</dbReference>
<comment type="caution">
    <text evidence="3">The sequence shown here is derived from an EMBL/GenBank/DDBJ whole genome shotgun (WGS) entry which is preliminary data.</text>
</comment>
<dbReference type="PROSITE" id="PS50935">
    <property type="entry name" value="SSB"/>
    <property type="match status" value="1"/>
</dbReference>
<organism evidence="3 4">
    <name type="scientific">Absicoccus intestinalis</name>
    <dbReference type="NCBI Taxonomy" id="2926319"/>
    <lineage>
        <taxon>Bacteria</taxon>
        <taxon>Bacillati</taxon>
        <taxon>Bacillota</taxon>
        <taxon>Erysipelotrichia</taxon>
        <taxon>Erysipelotrichales</taxon>
        <taxon>Erysipelotrichaceae</taxon>
        <taxon>Absicoccus</taxon>
    </lineage>
</organism>
<dbReference type="PIRSF" id="PIRSF002070">
    <property type="entry name" value="SSB"/>
    <property type="match status" value="1"/>
</dbReference>
<keyword evidence="1 2" id="KW-0238">DNA-binding</keyword>